<name>A0A8S9I933_BRACR</name>
<sequence length="73" mass="8025">MEGGKNDNDGQEVADEVSTDEPEVQISASKYSVLSVDEEVEEGEVLREDQEENVDDGSEASDQMRKSEEESEG</sequence>
<gene>
    <name evidence="2" type="ORF">F2Q68_00025986</name>
</gene>
<feature type="compositionally biased region" description="Acidic residues" evidence="1">
    <location>
        <begin position="9"/>
        <end position="23"/>
    </location>
</feature>
<evidence type="ECO:0000313" key="3">
    <source>
        <dbReference type="Proteomes" id="UP000712281"/>
    </source>
</evidence>
<comment type="caution">
    <text evidence="2">The sequence shown here is derived from an EMBL/GenBank/DDBJ whole genome shotgun (WGS) entry which is preliminary data.</text>
</comment>
<feature type="compositionally biased region" description="Acidic residues" evidence="1">
    <location>
        <begin position="36"/>
        <end position="59"/>
    </location>
</feature>
<organism evidence="2 3">
    <name type="scientific">Brassica cretica</name>
    <name type="common">Mustard</name>
    <dbReference type="NCBI Taxonomy" id="69181"/>
    <lineage>
        <taxon>Eukaryota</taxon>
        <taxon>Viridiplantae</taxon>
        <taxon>Streptophyta</taxon>
        <taxon>Embryophyta</taxon>
        <taxon>Tracheophyta</taxon>
        <taxon>Spermatophyta</taxon>
        <taxon>Magnoliopsida</taxon>
        <taxon>eudicotyledons</taxon>
        <taxon>Gunneridae</taxon>
        <taxon>Pentapetalae</taxon>
        <taxon>rosids</taxon>
        <taxon>malvids</taxon>
        <taxon>Brassicales</taxon>
        <taxon>Brassicaceae</taxon>
        <taxon>Brassiceae</taxon>
        <taxon>Brassica</taxon>
    </lineage>
</organism>
<accession>A0A8S9I933</accession>
<evidence type="ECO:0000256" key="1">
    <source>
        <dbReference type="SAM" id="MobiDB-lite"/>
    </source>
</evidence>
<protein>
    <submittedName>
        <fullName evidence="2">Uncharacterized protein</fullName>
    </submittedName>
</protein>
<evidence type="ECO:0000313" key="2">
    <source>
        <dbReference type="EMBL" id="KAF2566280.1"/>
    </source>
</evidence>
<feature type="region of interest" description="Disordered" evidence="1">
    <location>
        <begin position="1"/>
        <end position="73"/>
    </location>
</feature>
<proteinExistence type="predicted"/>
<dbReference type="AlphaFoldDB" id="A0A8S9I933"/>
<dbReference type="Proteomes" id="UP000712281">
    <property type="component" value="Unassembled WGS sequence"/>
</dbReference>
<dbReference type="EMBL" id="QGKW02001911">
    <property type="protein sequence ID" value="KAF2566280.1"/>
    <property type="molecule type" value="Genomic_DNA"/>
</dbReference>
<reference evidence="2" key="1">
    <citation type="submission" date="2019-12" db="EMBL/GenBank/DDBJ databases">
        <title>Genome sequencing and annotation of Brassica cretica.</title>
        <authorList>
            <person name="Studholme D.J."/>
            <person name="Sarris P.F."/>
        </authorList>
    </citation>
    <scope>NUCLEOTIDE SEQUENCE</scope>
    <source>
        <strain evidence="2">PFS-001/15</strain>
        <tissue evidence="2">Leaf</tissue>
    </source>
</reference>
<feature type="compositionally biased region" description="Basic and acidic residues" evidence="1">
    <location>
        <begin position="62"/>
        <end position="73"/>
    </location>
</feature>